<evidence type="ECO:0000313" key="2">
    <source>
        <dbReference type="Proteomes" id="UP000199658"/>
    </source>
</evidence>
<dbReference type="STRING" id="670154.SAMN04488002_2170"/>
<dbReference type="AlphaFoldDB" id="A0A1I6GYK4"/>
<protein>
    <submittedName>
        <fullName evidence="1">Uncharacterized protein</fullName>
    </submittedName>
</protein>
<proteinExistence type="predicted"/>
<dbReference type="OrthoDB" id="7745929at2"/>
<dbReference type="RefSeq" id="WP_090216585.1">
    <property type="nucleotide sequence ID" value="NZ_FOYO01000001.1"/>
</dbReference>
<dbReference type="Proteomes" id="UP000199658">
    <property type="component" value="Unassembled WGS sequence"/>
</dbReference>
<accession>A0A1I6GYK4</accession>
<sequence>MTETTETPIEALKAATEDSTLPLTQLALIGTVERPGETRALMRHGNNRIEIVATGDVIDGRKVVAIETGLVILAREGSTERFVIPEREAEEQQLGAA</sequence>
<gene>
    <name evidence="1" type="ORF">SAMN04488002_2170</name>
</gene>
<name>A0A1I6GYK4_9RHOB</name>
<evidence type="ECO:0000313" key="1">
    <source>
        <dbReference type="EMBL" id="SFR47312.1"/>
    </source>
</evidence>
<dbReference type="EMBL" id="FOYO01000001">
    <property type="protein sequence ID" value="SFR47312.1"/>
    <property type="molecule type" value="Genomic_DNA"/>
</dbReference>
<reference evidence="2" key="1">
    <citation type="submission" date="2016-10" db="EMBL/GenBank/DDBJ databases">
        <authorList>
            <person name="Varghese N."/>
            <person name="Submissions S."/>
        </authorList>
    </citation>
    <scope>NUCLEOTIDE SEQUENCE [LARGE SCALE GENOMIC DNA]</scope>
    <source>
        <strain evidence="2">DSM 26921</strain>
    </source>
</reference>
<organism evidence="1 2">
    <name type="scientific">Litoreibacter janthinus</name>
    <dbReference type="NCBI Taxonomy" id="670154"/>
    <lineage>
        <taxon>Bacteria</taxon>
        <taxon>Pseudomonadati</taxon>
        <taxon>Pseudomonadota</taxon>
        <taxon>Alphaproteobacteria</taxon>
        <taxon>Rhodobacterales</taxon>
        <taxon>Roseobacteraceae</taxon>
        <taxon>Litoreibacter</taxon>
    </lineage>
</organism>
<keyword evidence="2" id="KW-1185">Reference proteome</keyword>